<evidence type="ECO:0000313" key="1">
    <source>
        <dbReference type="EMBL" id="OGE03643.1"/>
    </source>
</evidence>
<dbReference type="EMBL" id="MFBL01000052">
    <property type="protein sequence ID" value="OGE03643.1"/>
    <property type="molecule type" value="Genomic_DNA"/>
</dbReference>
<dbReference type="Proteomes" id="UP000178369">
    <property type="component" value="Unassembled WGS sequence"/>
</dbReference>
<comment type="caution">
    <text evidence="1">The sequence shown here is derived from an EMBL/GenBank/DDBJ whole genome shotgun (WGS) entry which is preliminary data.</text>
</comment>
<protein>
    <submittedName>
        <fullName evidence="1">Uncharacterized protein</fullName>
    </submittedName>
</protein>
<name>A0A1F5HHQ2_9BACT</name>
<gene>
    <name evidence="1" type="ORF">A3F45_02105</name>
</gene>
<organism evidence="1 2">
    <name type="scientific">Candidatus Curtissbacteria bacterium RIFCSPHIGHO2_12_FULL_41_17</name>
    <dbReference type="NCBI Taxonomy" id="1797722"/>
    <lineage>
        <taxon>Bacteria</taxon>
        <taxon>Candidatus Curtissiibacteriota</taxon>
    </lineage>
</organism>
<proteinExistence type="predicted"/>
<accession>A0A1F5HHQ2</accession>
<dbReference type="AlphaFoldDB" id="A0A1F5HHQ2"/>
<reference evidence="1 2" key="1">
    <citation type="journal article" date="2016" name="Nat. Commun.">
        <title>Thousands of microbial genomes shed light on interconnected biogeochemical processes in an aquifer system.</title>
        <authorList>
            <person name="Anantharaman K."/>
            <person name="Brown C.T."/>
            <person name="Hug L.A."/>
            <person name="Sharon I."/>
            <person name="Castelle C.J."/>
            <person name="Probst A.J."/>
            <person name="Thomas B.C."/>
            <person name="Singh A."/>
            <person name="Wilkins M.J."/>
            <person name="Karaoz U."/>
            <person name="Brodie E.L."/>
            <person name="Williams K.H."/>
            <person name="Hubbard S.S."/>
            <person name="Banfield J.F."/>
        </authorList>
    </citation>
    <scope>NUCLEOTIDE SEQUENCE [LARGE SCALE GENOMIC DNA]</scope>
</reference>
<evidence type="ECO:0000313" key="2">
    <source>
        <dbReference type="Proteomes" id="UP000178369"/>
    </source>
</evidence>
<sequence>MEQKEKEDEVTLVKRGKIHTLVSLKASSNNAQRRLEKTSEPQAGLSRRTVLTGLLGILALVVAYKLEKKVSGSGGKTERINSDDSTDEIQRLKNRAESVGSQNSPFDFITHDLSQVEKGVARSIVDEMRYEVLEKHPSFDGMMAVTRKFEGNIREAAQAFNFPEDLALGIVFIENGGAEDLTSPAGARGPA</sequence>